<feature type="domain" description="Sialidase" evidence="6">
    <location>
        <begin position="287"/>
        <end position="572"/>
    </location>
</feature>
<dbReference type="PANTHER" id="PTHR10628">
    <property type="entry name" value="SIALIDASE"/>
    <property type="match status" value="1"/>
</dbReference>
<dbReference type="EC" id="3.2.1.18" evidence="3"/>
<proteinExistence type="inferred from homology"/>
<dbReference type="InterPro" id="IPR026856">
    <property type="entry name" value="Sialidase_fam"/>
</dbReference>
<evidence type="ECO:0000256" key="3">
    <source>
        <dbReference type="ARBA" id="ARBA00012733"/>
    </source>
</evidence>
<sequence>MPDSPSPVPGRNHVSPRRAIPRRATVLAAAALTLLSVLPATAAQAAAPAGVTATVGADCTAGRLLLDLDNRSTTTHTYTVTWPGRTGSPWTRTVAAGGSAELYWTLSPGTPYTLRTTTPTGLDDTTSGIFHCGTGMSALAGFDCTNGRLQLALENRTTTARDFTVTWPGRTGSPWTRTVAAGGNYLHYWTVGAGTPYTLRVTAPGFDTTLRGTTSCDLAAGNPQLATTTLLTTQTVIRDLNGAGGRYDGTVASVRIPGLAVTNNGTVVAVADARVNGSYDLGGGTNNIQIVMIRSTDGGRTFEQPRVIHAPPTTSEGVGDPSLLVDRATGVVYCFFTYSPRPGISFWSGGSGLNTADDPNSMHLRYITSRDNGATWSAPVELNPAVKDPTWRQVFFSSGHGIQTSTGRLIQPIAYRDSAGTSHAANIYSDDHGVTWRRGGSAGGNINESKAIERGTGAVVQNMRHNSTRSRFYATSTDGGATFGTATASALLPDPLCNADEMSYLRPAEVGANRAPVRTRTALFSNNAHPTARNDLTVRLSNDDGATWPARALVKPGGAGYSTMAVLADGTVGNLYEVGNTGGIYFARFSLDWVKGA</sequence>
<dbReference type="Pfam" id="PF13088">
    <property type="entry name" value="BNR_2"/>
    <property type="match status" value="1"/>
</dbReference>
<dbReference type="GO" id="GO:0004308">
    <property type="term" value="F:exo-alpha-sialidase activity"/>
    <property type="evidence" value="ECO:0007669"/>
    <property type="project" value="UniProtKB-EC"/>
</dbReference>
<dbReference type="GO" id="GO:0004629">
    <property type="term" value="F:phospholipase C activity"/>
    <property type="evidence" value="ECO:0007669"/>
    <property type="project" value="InterPro"/>
</dbReference>
<reference evidence="7 8" key="2">
    <citation type="submission" date="2018-08" db="EMBL/GenBank/DDBJ databases">
        <title>Streptomyces kandeliansis sp. nov., an endophytic bacterium isolated from mangrove plant.</title>
        <authorList>
            <person name="Wang R."/>
        </authorList>
    </citation>
    <scope>NUCLEOTIDE SEQUENCE [LARGE SCALE GENOMIC DNA]</scope>
    <source>
        <strain evidence="8">H14(2018)</strain>
    </source>
</reference>
<feature type="signal peptide" evidence="4">
    <location>
        <begin position="1"/>
        <end position="42"/>
    </location>
</feature>
<dbReference type="InterPro" id="IPR006311">
    <property type="entry name" value="TAT_signal"/>
</dbReference>
<protein>
    <recommendedName>
        <fullName evidence="3">exo-alpha-sialidase</fullName>
        <ecNumber evidence="3">3.2.1.18</ecNumber>
    </recommendedName>
</protein>
<dbReference type="Proteomes" id="UP000253958">
    <property type="component" value="Chromosome"/>
</dbReference>
<name>A0A6N3K2R9_9ACTN</name>
<dbReference type="SUPFAM" id="SSF50939">
    <property type="entry name" value="Sialidases"/>
    <property type="match status" value="1"/>
</dbReference>
<gene>
    <name evidence="7" type="ORF">DVH21_21065</name>
</gene>
<evidence type="ECO:0000313" key="7">
    <source>
        <dbReference type="EMBL" id="AXH92211.1"/>
    </source>
</evidence>
<organism evidence="7 8">
    <name type="scientific">Micromonospora aurantiaca</name>
    <name type="common">nom. illeg.</name>
    <dbReference type="NCBI Taxonomy" id="47850"/>
    <lineage>
        <taxon>Bacteria</taxon>
        <taxon>Bacillati</taxon>
        <taxon>Actinomycetota</taxon>
        <taxon>Actinomycetes</taxon>
        <taxon>Micromonosporales</taxon>
        <taxon>Micromonosporaceae</taxon>
        <taxon>Micromonospora</taxon>
    </lineage>
</organism>
<evidence type="ECO:0000256" key="4">
    <source>
        <dbReference type="SAM" id="SignalP"/>
    </source>
</evidence>
<dbReference type="Pfam" id="PF05506">
    <property type="entry name" value="PLipase_C_C"/>
    <property type="match status" value="2"/>
</dbReference>
<dbReference type="GO" id="GO:0005737">
    <property type="term" value="C:cytoplasm"/>
    <property type="evidence" value="ECO:0007669"/>
    <property type="project" value="TreeGrafter"/>
</dbReference>
<dbReference type="AlphaFoldDB" id="A0A6N3K2R9"/>
<evidence type="ECO:0000259" key="5">
    <source>
        <dbReference type="Pfam" id="PF05506"/>
    </source>
</evidence>
<dbReference type="Gene3D" id="2.120.10.10">
    <property type="match status" value="1"/>
</dbReference>
<reference evidence="7 8" key="1">
    <citation type="submission" date="2018-07" db="EMBL/GenBank/DDBJ databases">
        <authorList>
            <person name="Ye Y."/>
        </authorList>
    </citation>
    <scope>NUCLEOTIDE SEQUENCE [LARGE SCALE GENOMIC DNA]</scope>
    <source>
        <strain evidence="8">H14(2018)</strain>
    </source>
</reference>
<dbReference type="CDD" id="cd15482">
    <property type="entry name" value="Sialidase_non-viral"/>
    <property type="match status" value="1"/>
</dbReference>
<comment type="catalytic activity">
    <reaction evidence="1">
        <text>Hydrolysis of alpha-(2-&gt;3)-, alpha-(2-&gt;6)-, alpha-(2-&gt;8)- glycosidic linkages of terminal sialic acid residues in oligosaccharides, glycoproteins, glycolipids, colominic acid and synthetic substrates.</text>
        <dbReference type="EC" id="3.2.1.18"/>
    </reaction>
</comment>
<dbReference type="PROSITE" id="PS51318">
    <property type="entry name" value="TAT"/>
    <property type="match status" value="1"/>
</dbReference>
<accession>A0A6N3K2R9</accession>
<feature type="chain" id="PRO_5039541735" description="exo-alpha-sialidase" evidence="4">
    <location>
        <begin position="43"/>
        <end position="597"/>
    </location>
</feature>
<evidence type="ECO:0000313" key="8">
    <source>
        <dbReference type="Proteomes" id="UP000253958"/>
    </source>
</evidence>
<feature type="domain" description="Bacterial phospholipase C C-terminal" evidence="5">
    <location>
        <begin position="143"/>
        <end position="205"/>
    </location>
</feature>
<comment type="similarity">
    <text evidence="2">Belongs to the glycosyl hydrolase 33 family.</text>
</comment>
<dbReference type="GO" id="GO:0006689">
    <property type="term" value="P:ganglioside catabolic process"/>
    <property type="evidence" value="ECO:0007669"/>
    <property type="project" value="TreeGrafter"/>
</dbReference>
<dbReference type="GO" id="GO:0016020">
    <property type="term" value="C:membrane"/>
    <property type="evidence" value="ECO:0007669"/>
    <property type="project" value="TreeGrafter"/>
</dbReference>
<dbReference type="GO" id="GO:0009313">
    <property type="term" value="P:oligosaccharide catabolic process"/>
    <property type="evidence" value="ECO:0007669"/>
    <property type="project" value="TreeGrafter"/>
</dbReference>
<feature type="domain" description="Bacterial phospholipase C C-terminal" evidence="5">
    <location>
        <begin position="55"/>
        <end position="121"/>
    </location>
</feature>
<dbReference type="InterPro" id="IPR036278">
    <property type="entry name" value="Sialidase_sf"/>
</dbReference>
<dbReference type="PANTHER" id="PTHR10628:SF30">
    <property type="entry name" value="EXO-ALPHA-SIALIDASE"/>
    <property type="match status" value="1"/>
</dbReference>
<keyword evidence="4" id="KW-0732">Signal</keyword>
<evidence type="ECO:0000256" key="1">
    <source>
        <dbReference type="ARBA" id="ARBA00000427"/>
    </source>
</evidence>
<evidence type="ECO:0000256" key="2">
    <source>
        <dbReference type="ARBA" id="ARBA00009348"/>
    </source>
</evidence>
<dbReference type="EMBL" id="CP031263">
    <property type="protein sequence ID" value="AXH92211.1"/>
    <property type="molecule type" value="Genomic_DNA"/>
</dbReference>
<dbReference type="InterPro" id="IPR011040">
    <property type="entry name" value="Sialidase"/>
</dbReference>
<evidence type="ECO:0000259" key="6">
    <source>
        <dbReference type="Pfam" id="PF13088"/>
    </source>
</evidence>
<dbReference type="InterPro" id="IPR008475">
    <property type="entry name" value="PLipase_C_C"/>
</dbReference>